<dbReference type="PATRIC" id="fig|206506.3.peg.2394"/>
<dbReference type="Proteomes" id="UP000292039">
    <property type="component" value="Unassembled WGS sequence"/>
</dbReference>
<sequence>MDIVLILLALALVLQVLRARYQRAHIALLGSHLANLQLERHMETLTQGYARAIHEPSEIRQLQVLETFTQAERAVAAQAQSLAKSMRQESQAATAMGNFAICIPYLERLLPGATRDFRILLAIHAAGLRHVVDNVEGWDAKQRAYHLSAELYLFQHSCHWYCKSRLVADARLQVRHQVTRQKVLESVSDVTRTAYLRWQNGGA</sequence>
<proteinExistence type="predicted"/>
<dbReference type="GeneID" id="99725682"/>
<evidence type="ECO:0000313" key="2">
    <source>
        <dbReference type="EMBL" id="RZS69652.1"/>
    </source>
</evidence>
<dbReference type="AlphaFoldDB" id="A0A171KRA1"/>
<name>A0A171KRA1_9BURK</name>
<evidence type="ECO:0000313" key="1">
    <source>
        <dbReference type="EMBL" id="KKO71418.1"/>
    </source>
</evidence>
<reference evidence="2 4" key="2">
    <citation type="submission" date="2019-02" db="EMBL/GenBank/DDBJ databases">
        <title>Genomic Encyclopedia of Type Strains, Phase IV (KMG-IV): sequencing the most valuable type-strain genomes for metagenomic binning, comparative biology and taxonomic classification.</title>
        <authorList>
            <person name="Goeker M."/>
        </authorList>
    </citation>
    <scope>NUCLEOTIDE SEQUENCE [LARGE SCALE GENOMIC DNA]</scope>
    <source>
        <strain evidence="2 4">DSM 16618</strain>
    </source>
</reference>
<organism evidence="1 3">
    <name type="scientific">Kerstersia gyiorum</name>
    <dbReference type="NCBI Taxonomy" id="206506"/>
    <lineage>
        <taxon>Bacteria</taxon>
        <taxon>Pseudomonadati</taxon>
        <taxon>Pseudomonadota</taxon>
        <taxon>Betaproteobacteria</taxon>
        <taxon>Burkholderiales</taxon>
        <taxon>Alcaligenaceae</taxon>
        <taxon>Kerstersia</taxon>
    </lineage>
</organism>
<evidence type="ECO:0000313" key="3">
    <source>
        <dbReference type="Proteomes" id="UP000078084"/>
    </source>
</evidence>
<reference evidence="1 3" key="1">
    <citation type="submission" date="2015-04" db="EMBL/GenBank/DDBJ databases">
        <title>Genome sequence of Kerstersia gyiorum CG1.</title>
        <authorList>
            <person name="Greninger A.L."/>
            <person name="Kozyreva V."/>
            <person name="Chaturvedi V."/>
        </authorList>
    </citation>
    <scope>NUCLEOTIDE SEQUENCE [LARGE SCALE GENOMIC DNA]</scope>
    <source>
        <strain evidence="1 3">CG1</strain>
    </source>
</reference>
<dbReference type="RefSeq" id="WP_068371822.1">
    <property type="nucleotide sequence ID" value="NZ_CBCSEB010000011.1"/>
</dbReference>
<dbReference type="Proteomes" id="UP000078084">
    <property type="component" value="Unassembled WGS sequence"/>
</dbReference>
<accession>A0A171KRA1</accession>
<dbReference type="EMBL" id="LBNE01000007">
    <property type="protein sequence ID" value="KKO71418.1"/>
    <property type="molecule type" value="Genomic_DNA"/>
</dbReference>
<protein>
    <submittedName>
        <fullName evidence="1">Uncharacterized protein</fullName>
    </submittedName>
</protein>
<dbReference type="OrthoDB" id="8654508at2"/>
<evidence type="ECO:0000313" key="4">
    <source>
        <dbReference type="Proteomes" id="UP000292039"/>
    </source>
</evidence>
<comment type="caution">
    <text evidence="1">The sequence shown here is derived from an EMBL/GenBank/DDBJ whole genome shotgun (WGS) entry which is preliminary data.</text>
</comment>
<gene>
    <name evidence="1" type="ORF">AAV32_11230</name>
    <name evidence="2" type="ORF">EV679_2256</name>
</gene>
<keyword evidence="3" id="KW-1185">Reference proteome</keyword>
<dbReference type="EMBL" id="SGWZ01000003">
    <property type="protein sequence ID" value="RZS69652.1"/>
    <property type="molecule type" value="Genomic_DNA"/>
</dbReference>